<dbReference type="PANTHER" id="PTHR42852">
    <property type="entry name" value="THIOL:DISULFIDE INTERCHANGE PROTEIN DSBE"/>
    <property type="match status" value="1"/>
</dbReference>
<dbReference type="Pfam" id="PF00578">
    <property type="entry name" value="AhpC-TSA"/>
    <property type="match status" value="1"/>
</dbReference>
<comment type="subcellular location">
    <subcellularLocation>
        <location evidence="1">Cell envelope</location>
    </subcellularLocation>
</comment>
<evidence type="ECO:0000256" key="2">
    <source>
        <dbReference type="ARBA" id="ARBA00022748"/>
    </source>
</evidence>
<dbReference type="EMBL" id="JAKZGP010000010">
    <property type="protein sequence ID" value="MCH7408923.1"/>
    <property type="molecule type" value="Genomic_DNA"/>
</dbReference>
<comment type="caution">
    <text evidence="6">The sequence shown here is derived from an EMBL/GenBank/DDBJ whole genome shotgun (WGS) entry which is preliminary data.</text>
</comment>
<evidence type="ECO:0000259" key="5">
    <source>
        <dbReference type="PROSITE" id="PS51352"/>
    </source>
</evidence>
<evidence type="ECO:0000256" key="3">
    <source>
        <dbReference type="ARBA" id="ARBA00023157"/>
    </source>
</evidence>
<keyword evidence="3" id="KW-1015">Disulfide bond</keyword>
<accession>A0ABS9UYT9</accession>
<proteinExistence type="predicted"/>
<dbReference type="InterPro" id="IPR036249">
    <property type="entry name" value="Thioredoxin-like_sf"/>
</dbReference>
<dbReference type="InterPro" id="IPR025380">
    <property type="entry name" value="DUF4369"/>
</dbReference>
<dbReference type="PROSITE" id="PS51352">
    <property type="entry name" value="THIOREDOXIN_2"/>
    <property type="match status" value="1"/>
</dbReference>
<organism evidence="6 7">
    <name type="scientific">Belliella filtrata</name>
    <dbReference type="NCBI Taxonomy" id="2923435"/>
    <lineage>
        <taxon>Bacteria</taxon>
        <taxon>Pseudomonadati</taxon>
        <taxon>Bacteroidota</taxon>
        <taxon>Cytophagia</taxon>
        <taxon>Cytophagales</taxon>
        <taxon>Cyclobacteriaceae</taxon>
        <taxon>Belliella</taxon>
    </lineage>
</organism>
<keyword evidence="7" id="KW-1185">Reference proteome</keyword>
<reference evidence="6" key="1">
    <citation type="submission" date="2022-03" db="EMBL/GenBank/DDBJ databases">
        <title>De novo assembled genomes of Belliella spp. (Cyclobacteriaceae) strains.</title>
        <authorList>
            <person name="Szabo A."/>
            <person name="Korponai K."/>
            <person name="Felfoldi T."/>
        </authorList>
    </citation>
    <scope>NUCLEOTIDE SEQUENCE</scope>
    <source>
        <strain evidence="6">DSM 111904</strain>
    </source>
</reference>
<dbReference type="RefSeq" id="WP_241347284.1">
    <property type="nucleotide sequence ID" value="NZ_JAKZGP010000010.1"/>
</dbReference>
<protein>
    <submittedName>
        <fullName evidence="6">AhpC/TSA family protein</fullName>
    </submittedName>
</protein>
<dbReference type="InterPro" id="IPR013766">
    <property type="entry name" value="Thioredoxin_domain"/>
</dbReference>
<gene>
    <name evidence="6" type="ORF">MM239_05925</name>
</gene>
<keyword evidence="2" id="KW-0201">Cytochrome c-type biogenesis</keyword>
<name>A0ABS9UYT9_9BACT</name>
<evidence type="ECO:0000256" key="4">
    <source>
        <dbReference type="ARBA" id="ARBA00023284"/>
    </source>
</evidence>
<dbReference type="InterPro" id="IPR000866">
    <property type="entry name" value="AhpC/TSA"/>
</dbReference>
<dbReference type="Proteomes" id="UP001165489">
    <property type="component" value="Unassembled WGS sequence"/>
</dbReference>
<dbReference type="PANTHER" id="PTHR42852:SF6">
    <property type="entry name" value="THIOL:DISULFIDE INTERCHANGE PROTEIN DSBE"/>
    <property type="match status" value="1"/>
</dbReference>
<dbReference type="Pfam" id="PF14289">
    <property type="entry name" value="DUF4369"/>
    <property type="match status" value="1"/>
</dbReference>
<dbReference type="Gene3D" id="3.40.30.10">
    <property type="entry name" value="Glutaredoxin"/>
    <property type="match status" value="1"/>
</dbReference>
<evidence type="ECO:0000313" key="7">
    <source>
        <dbReference type="Proteomes" id="UP001165489"/>
    </source>
</evidence>
<sequence length="379" mass="42758">MKKSKVIYQFWAICIIHLLGICVSCEGTHSHQEDIPPTLSIKGQLKIEVDSIQVTLVKFGSQIEVMDSTWVKDGQFHFENDSFPAGIYALRIPKINKYPLIALFDQVEIDIDSSQVIIKGGNYQDHLNEWTAAWKKIQNNAGEIYRKLDKATNDKNEEGIASAQAELRSIDKTLSKEVESFIKKYPNSPISSFVIYDRYSQYSNIEKEGEYFALLDEEAKDAEFGKMIYESQALAAKSAIGVTPAFELEDAKGELVSFKDFRGKYVLVDFWASWCGPCRRENPNLVAAYNKYHEHGFEIIGISLDDKKAPWETAIKKDQLNWTNLSDLKGWNSIAVSSFGIKVVPTSFLLDPDGKIIAKNLRGDALEEKLEELMGSASL</sequence>
<dbReference type="InterPro" id="IPR017937">
    <property type="entry name" value="Thioredoxin_CS"/>
</dbReference>
<evidence type="ECO:0000256" key="1">
    <source>
        <dbReference type="ARBA" id="ARBA00004196"/>
    </source>
</evidence>
<keyword evidence="4" id="KW-0676">Redox-active center</keyword>
<dbReference type="CDD" id="cd02966">
    <property type="entry name" value="TlpA_like_family"/>
    <property type="match status" value="1"/>
</dbReference>
<evidence type="ECO:0000313" key="6">
    <source>
        <dbReference type="EMBL" id="MCH7408923.1"/>
    </source>
</evidence>
<dbReference type="PROSITE" id="PS00194">
    <property type="entry name" value="THIOREDOXIN_1"/>
    <property type="match status" value="1"/>
</dbReference>
<feature type="domain" description="Thioredoxin" evidence="5">
    <location>
        <begin position="237"/>
        <end position="379"/>
    </location>
</feature>
<dbReference type="InterPro" id="IPR050553">
    <property type="entry name" value="Thioredoxin_ResA/DsbE_sf"/>
</dbReference>
<dbReference type="SUPFAM" id="SSF52833">
    <property type="entry name" value="Thioredoxin-like"/>
    <property type="match status" value="1"/>
</dbReference>